<feature type="compositionally biased region" description="Low complexity" evidence="1">
    <location>
        <begin position="104"/>
        <end position="118"/>
    </location>
</feature>
<protein>
    <submittedName>
        <fullName evidence="2">Uncharacterized protein</fullName>
    </submittedName>
</protein>
<keyword evidence="3" id="KW-1185">Reference proteome</keyword>
<dbReference type="Proteomes" id="UP000266841">
    <property type="component" value="Unassembled WGS sequence"/>
</dbReference>
<gene>
    <name evidence="2" type="ORF">THAOC_24108</name>
</gene>
<comment type="caution">
    <text evidence="2">The sequence shown here is derived from an EMBL/GenBank/DDBJ whole genome shotgun (WGS) entry which is preliminary data.</text>
</comment>
<name>K0RQL9_THAOC</name>
<sequence>MKYYCALCCDHRAVLMSQCSSTVASQRDRPAGGLMVAWSLEASENSTRRNKTLIDAANPSNTSARSSFYGAFSGRCHRRNHRAGRSLRFGASAGPQIIHHLDAPQTQPSSTQLQQHQQAGRERLSLKPGACQPNSKETKARGSVAREIDAADLESAAWNIDVDEPANVVLWVICGVDHD</sequence>
<dbReference type="AlphaFoldDB" id="K0RQL9"/>
<dbReference type="EMBL" id="AGNL01032501">
    <property type="protein sequence ID" value="EJK56068.1"/>
    <property type="molecule type" value="Genomic_DNA"/>
</dbReference>
<evidence type="ECO:0000256" key="1">
    <source>
        <dbReference type="SAM" id="MobiDB-lite"/>
    </source>
</evidence>
<reference evidence="2 3" key="1">
    <citation type="journal article" date="2012" name="Genome Biol.">
        <title>Genome and low-iron response of an oceanic diatom adapted to chronic iron limitation.</title>
        <authorList>
            <person name="Lommer M."/>
            <person name="Specht M."/>
            <person name="Roy A.S."/>
            <person name="Kraemer L."/>
            <person name="Andreson R."/>
            <person name="Gutowska M.A."/>
            <person name="Wolf J."/>
            <person name="Bergner S.V."/>
            <person name="Schilhabel M.B."/>
            <person name="Klostermeier U.C."/>
            <person name="Beiko R.G."/>
            <person name="Rosenstiel P."/>
            <person name="Hippler M."/>
            <person name="Laroche J."/>
        </authorList>
    </citation>
    <scope>NUCLEOTIDE SEQUENCE [LARGE SCALE GENOMIC DNA]</scope>
    <source>
        <strain evidence="2 3">CCMP1005</strain>
    </source>
</reference>
<accession>K0RQL9</accession>
<organism evidence="2 3">
    <name type="scientific">Thalassiosira oceanica</name>
    <name type="common">Marine diatom</name>
    <dbReference type="NCBI Taxonomy" id="159749"/>
    <lineage>
        <taxon>Eukaryota</taxon>
        <taxon>Sar</taxon>
        <taxon>Stramenopiles</taxon>
        <taxon>Ochrophyta</taxon>
        <taxon>Bacillariophyta</taxon>
        <taxon>Coscinodiscophyceae</taxon>
        <taxon>Thalassiosirophycidae</taxon>
        <taxon>Thalassiosirales</taxon>
        <taxon>Thalassiosiraceae</taxon>
        <taxon>Thalassiosira</taxon>
    </lineage>
</organism>
<evidence type="ECO:0000313" key="3">
    <source>
        <dbReference type="Proteomes" id="UP000266841"/>
    </source>
</evidence>
<feature type="region of interest" description="Disordered" evidence="1">
    <location>
        <begin position="104"/>
        <end position="143"/>
    </location>
</feature>
<proteinExistence type="predicted"/>
<evidence type="ECO:0000313" key="2">
    <source>
        <dbReference type="EMBL" id="EJK56068.1"/>
    </source>
</evidence>